<dbReference type="AlphaFoldDB" id="A0AAX1NB40"/>
<dbReference type="InterPro" id="IPR032312">
    <property type="entry name" value="LacZ_4"/>
</dbReference>
<comment type="catalytic activity">
    <reaction evidence="1">
        <text>Hydrolysis of terminal non-reducing beta-D-galactose residues in beta-D-galactosides.</text>
        <dbReference type="EC" id="3.2.1.23"/>
    </reaction>
</comment>
<dbReference type="Proteomes" id="UP000678679">
    <property type="component" value="Chromosome 2"/>
</dbReference>
<dbReference type="Pfam" id="PF00703">
    <property type="entry name" value="Glyco_hydro_2"/>
    <property type="match status" value="1"/>
</dbReference>
<comment type="cofactor">
    <cofactor evidence="2">
        <name>Ca(2+)</name>
        <dbReference type="ChEBI" id="CHEBI:29108"/>
    </cofactor>
</comment>
<keyword evidence="6" id="KW-0378">Hydrolase</keyword>
<dbReference type="PRINTS" id="PR00132">
    <property type="entry name" value="GLHYDRLASE2"/>
</dbReference>
<dbReference type="SUPFAM" id="SSF51445">
    <property type="entry name" value="(Trans)glycosidases"/>
    <property type="match status" value="1"/>
</dbReference>
<dbReference type="SUPFAM" id="SSF49785">
    <property type="entry name" value="Galactose-binding domain-like"/>
    <property type="match status" value="1"/>
</dbReference>
<dbReference type="PANTHER" id="PTHR46323:SF2">
    <property type="entry name" value="BETA-GALACTOSIDASE"/>
    <property type="match status" value="1"/>
</dbReference>
<dbReference type="InterPro" id="IPR011013">
    <property type="entry name" value="Gal_mutarotase_sf_dom"/>
</dbReference>
<dbReference type="InterPro" id="IPR004199">
    <property type="entry name" value="B-gal_small/dom_5"/>
</dbReference>
<dbReference type="GO" id="GO:0004565">
    <property type="term" value="F:beta-galactosidase activity"/>
    <property type="evidence" value="ECO:0007669"/>
    <property type="project" value="UniProtKB-EC"/>
</dbReference>
<dbReference type="InterPro" id="IPR013783">
    <property type="entry name" value="Ig-like_fold"/>
</dbReference>
<dbReference type="EMBL" id="CP076133">
    <property type="protein sequence ID" value="QWG04768.1"/>
    <property type="molecule type" value="Genomic_DNA"/>
</dbReference>
<keyword evidence="10" id="KW-0732">Signal</keyword>
<evidence type="ECO:0000256" key="9">
    <source>
        <dbReference type="ARBA" id="ARBA00032230"/>
    </source>
</evidence>
<evidence type="ECO:0000313" key="13">
    <source>
        <dbReference type="Proteomes" id="UP000678679"/>
    </source>
</evidence>
<dbReference type="SMART" id="SM01038">
    <property type="entry name" value="Bgal_small_N"/>
    <property type="match status" value="1"/>
</dbReference>
<dbReference type="GO" id="GO:0030246">
    <property type="term" value="F:carbohydrate binding"/>
    <property type="evidence" value="ECO:0007669"/>
    <property type="project" value="InterPro"/>
</dbReference>
<dbReference type="InterPro" id="IPR006103">
    <property type="entry name" value="Glyco_hydro_2_cat"/>
</dbReference>
<protein>
    <recommendedName>
        <fullName evidence="5">beta-galactosidase</fullName>
        <ecNumber evidence="5">3.2.1.23</ecNumber>
    </recommendedName>
    <alternativeName>
        <fullName evidence="9">Lactase</fullName>
    </alternativeName>
</protein>
<comment type="similarity">
    <text evidence="3">Belongs to the glycosyl hydrolase 2 family.</text>
</comment>
<dbReference type="InterPro" id="IPR036156">
    <property type="entry name" value="Beta-gal/glucu_dom_sf"/>
</dbReference>
<dbReference type="GO" id="GO:0009341">
    <property type="term" value="C:beta-galactosidase complex"/>
    <property type="evidence" value="ECO:0007669"/>
    <property type="project" value="InterPro"/>
</dbReference>
<dbReference type="InterPro" id="IPR008979">
    <property type="entry name" value="Galactose-bd-like_sf"/>
</dbReference>
<evidence type="ECO:0000313" key="12">
    <source>
        <dbReference type="EMBL" id="QWG04768.1"/>
    </source>
</evidence>
<dbReference type="PANTHER" id="PTHR46323">
    <property type="entry name" value="BETA-GALACTOSIDASE"/>
    <property type="match status" value="1"/>
</dbReference>
<accession>A0AAX1NB40</accession>
<evidence type="ECO:0000259" key="11">
    <source>
        <dbReference type="SMART" id="SM01038"/>
    </source>
</evidence>
<evidence type="ECO:0000256" key="3">
    <source>
        <dbReference type="ARBA" id="ARBA00007401"/>
    </source>
</evidence>
<evidence type="ECO:0000256" key="1">
    <source>
        <dbReference type="ARBA" id="ARBA00001412"/>
    </source>
</evidence>
<dbReference type="InterPro" id="IPR017853">
    <property type="entry name" value="GH"/>
</dbReference>
<dbReference type="Gene3D" id="2.60.120.260">
    <property type="entry name" value="Galactose-binding domain-like"/>
    <property type="match status" value="1"/>
</dbReference>
<dbReference type="Pfam" id="PF02836">
    <property type="entry name" value="Glyco_hydro_2_C"/>
    <property type="match status" value="1"/>
</dbReference>
<proteinExistence type="inferred from homology"/>
<dbReference type="Gene3D" id="3.20.20.80">
    <property type="entry name" value="Glycosidases"/>
    <property type="match status" value="1"/>
</dbReference>
<dbReference type="SUPFAM" id="SSF49303">
    <property type="entry name" value="beta-Galactosidase/glucuronidase domain"/>
    <property type="match status" value="2"/>
</dbReference>
<dbReference type="InterPro" id="IPR050347">
    <property type="entry name" value="Bact_Beta-galactosidase"/>
</dbReference>
<dbReference type="Pfam" id="PF16353">
    <property type="entry name" value="LacZ_4"/>
    <property type="match status" value="1"/>
</dbReference>
<evidence type="ECO:0000256" key="10">
    <source>
        <dbReference type="SAM" id="SignalP"/>
    </source>
</evidence>
<dbReference type="KEGG" id="fya:KMW28_28115"/>
<dbReference type="InterPro" id="IPR006101">
    <property type="entry name" value="Glyco_hydro_2"/>
</dbReference>
<reference evidence="12 13" key="1">
    <citation type="submission" date="2021-05" db="EMBL/GenBank/DDBJ databases">
        <title>Comparative genomic studies on the polysaccharide-degrading batcterial strains of the Flammeovirga genus.</title>
        <authorList>
            <person name="Zewei F."/>
            <person name="Zheng Z."/>
            <person name="Yu L."/>
            <person name="Ruyue G."/>
            <person name="Yanhong M."/>
            <person name="Yuanyuan C."/>
            <person name="Jingyan G."/>
            <person name="Wenjun H."/>
        </authorList>
    </citation>
    <scope>NUCLEOTIDE SEQUENCE [LARGE SCALE GENOMIC DNA]</scope>
    <source>
        <strain evidence="12 13">NBRC:100898</strain>
    </source>
</reference>
<dbReference type="GO" id="GO:0005990">
    <property type="term" value="P:lactose catabolic process"/>
    <property type="evidence" value="ECO:0007669"/>
    <property type="project" value="TreeGrafter"/>
</dbReference>
<dbReference type="Gene3D" id="2.70.98.10">
    <property type="match status" value="1"/>
</dbReference>
<organism evidence="12 13">
    <name type="scientific">Flammeovirga yaeyamensis</name>
    <dbReference type="NCBI Taxonomy" id="367791"/>
    <lineage>
        <taxon>Bacteria</taxon>
        <taxon>Pseudomonadati</taxon>
        <taxon>Bacteroidota</taxon>
        <taxon>Cytophagia</taxon>
        <taxon>Cytophagales</taxon>
        <taxon>Flammeovirgaceae</taxon>
        <taxon>Flammeovirga</taxon>
    </lineage>
</organism>
<evidence type="ECO:0000256" key="4">
    <source>
        <dbReference type="ARBA" id="ARBA00011245"/>
    </source>
</evidence>
<keyword evidence="7" id="KW-0106">Calcium</keyword>
<keyword evidence="13" id="KW-1185">Reference proteome</keyword>
<dbReference type="InterPro" id="IPR006102">
    <property type="entry name" value="Ig-like_GH2"/>
</dbReference>
<evidence type="ECO:0000256" key="7">
    <source>
        <dbReference type="ARBA" id="ARBA00022837"/>
    </source>
</evidence>
<dbReference type="EC" id="3.2.1.23" evidence="5"/>
<feature type="signal peptide" evidence="10">
    <location>
        <begin position="1"/>
        <end position="22"/>
    </location>
</feature>
<dbReference type="SUPFAM" id="SSF74650">
    <property type="entry name" value="Galactose mutarotase-like"/>
    <property type="match status" value="1"/>
</dbReference>
<feature type="domain" description="Beta galactosidase small chain/" evidence="11">
    <location>
        <begin position="766"/>
        <end position="1048"/>
    </location>
</feature>
<dbReference type="InterPro" id="IPR006104">
    <property type="entry name" value="Glyco_hydro_2_N"/>
</dbReference>
<evidence type="ECO:0000256" key="5">
    <source>
        <dbReference type="ARBA" id="ARBA00012756"/>
    </source>
</evidence>
<sequence length="1055" mass="121015">MNKLTKTLLTAVWGGMSVFSHAQEIPNWENPDVIRVNTEPTRSTFVHYQGDNTTQDQEQLANYIYLNGQWKFNWVPKPADRPADFYKTDFDVSQWKDIDVPSDWQMRGYGYPIYTNIIYPFPMDAPHIPHDNNPVGSYKRTFTVDDNWEDQQVFLHFAGVSSAFYVWVNGQQVGYAQGSKTAIEFDVTEYLKLGKNDIAVEVYRWCDGSYLEDQDFWRLSGIERDVYLYATPKTFIRDIKITSTLDTDTYTNGLLSYTIDVDNKSTKKAKGMSVEVTLKVKDQQTVYAQTHTVALEKEELNKVSTENIDLKKVLPWSAETPNLYTMHIALKDKKGNVIDASKQSIGFKTTEVKNGQFLVNGQPVLIKGVNRHEHDPVNGHVVTKETMKQDIIDFKKYNINAVRTSHYPNDPYFYDLCDEYGIYVCDEANIESHGYGYKKSETLANSEMYKEQHLDRVRRMVKRDFNHPSVIYWSLGNEAGNGSNFKAAYDWIHEYDGSRLVHYERSEAIDKIRTTDILSYMYMPMKDANKKVIAKQNKLPLEEQRPFIWCEYSHAMGNSNGNFLDHWEWVRKNRIAQGGFIWDWQDQGLIGKDKDGTIYYQYGGDFEPEGVYNDNNFCANGVIGSDRTPHPAIEEIRHIYQNVHITQVEGNTFAIFNEQFFNDLSRLSISWSLLENGVKIKEGVLSNYNVAPQQTKNVAVDFDYNFDASKEYFVNFYVKNNGQEALLDQGFVMASNQVLMQSPQKIAQEVAGEKVEVENQKEGVTILSANGYTYTFDRREIGLASIVYQEKELLDERAKMNFWRAPTDNDFGAWNVDNRKEDAKYFEWRDLGSKGEITDVKVEKGESVTITYVMNYPTIEATNTVVYTVTKDGSLSVNANFSPQAPDKLTFMPRYGITLAIGKEYANVMYYGRGPEENYQDRNNGSFVGLYKTTVDAMLVDYIRPQENGYRTDVRFVQWTNQEGKGLKIDATSTIGFSSLRNPISDFDPGNDKAQRHTIDIKPTNSIYICIDDKQMGVGGTNSWSKKGLALPKYRLNPAKCSLSFTLSAIEKTPQ</sequence>
<dbReference type="InterPro" id="IPR014718">
    <property type="entry name" value="GH-type_carb-bd"/>
</dbReference>
<dbReference type="Gene3D" id="2.60.40.10">
    <property type="entry name" value="Immunoglobulins"/>
    <property type="match status" value="2"/>
</dbReference>
<comment type="subunit">
    <text evidence="4">Monomer.</text>
</comment>
<dbReference type="RefSeq" id="WP_215585932.1">
    <property type="nucleotide sequence ID" value="NZ_CP076133.1"/>
</dbReference>
<evidence type="ECO:0000256" key="8">
    <source>
        <dbReference type="ARBA" id="ARBA00023295"/>
    </source>
</evidence>
<evidence type="ECO:0000256" key="6">
    <source>
        <dbReference type="ARBA" id="ARBA00022801"/>
    </source>
</evidence>
<evidence type="ECO:0000256" key="2">
    <source>
        <dbReference type="ARBA" id="ARBA00001913"/>
    </source>
</evidence>
<name>A0AAX1NB40_9BACT</name>
<feature type="chain" id="PRO_5043645722" description="beta-galactosidase" evidence="10">
    <location>
        <begin position="23"/>
        <end position="1055"/>
    </location>
</feature>
<dbReference type="Pfam" id="PF02837">
    <property type="entry name" value="Glyco_hydro_2_N"/>
    <property type="match status" value="1"/>
</dbReference>
<dbReference type="Pfam" id="PF02929">
    <property type="entry name" value="Bgal_small_N"/>
    <property type="match status" value="1"/>
</dbReference>
<gene>
    <name evidence="12" type="ORF">KMW28_28115</name>
</gene>
<keyword evidence="8" id="KW-0326">Glycosidase</keyword>